<keyword evidence="1" id="KW-1133">Transmembrane helix</keyword>
<keyword evidence="3" id="KW-1185">Reference proteome</keyword>
<keyword evidence="1" id="KW-0812">Transmembrane</keyword>
<dbReference type="RefSeq" id="WP_345418305.1">
    <property type="nucleotide sequence ID" value="NZ_BAABGT010000038.1"/>
</dbReference>
<dbReference type="InterPro" id="IPR057952">
    <property type="entry name" value="Rv2743c-like"/>
</dbReference>
<dbReference type="Proteomes" id="UP001501598">
    <property type="component" value="Unassembled WGS sequence"/>
</dbReference>
<protein>
    <recommendedName>
        <fullName evidence="4">Secreted protein</fullName>
    </recommendedName>
</protein>
<evidence type="ECO:0000313" key="3">
    <source>
        <dbReference type="Proteomes" id="UP001501598"/>
    </source>
</evidence>
<keyword evidence="1" id="KW-0472">Membrane</keyword>
<evidence type="ECO:0008006" key="4">
    <source>
        <dbReference type="Google" id="ProtNLM"/>
    </source>
</evidence>
<organism evidence="2 3">
    <name type="scientific">Pseudonocardia xishanensis</name>
    <dbReference type="NCBI Taxonomy" id="630995"/>
    <lineage>
        <taxon>Bacteria</taxon>
        <taxon>Bacillati</taxon>
        <taxon>Actinomycetota</taxon>
        <taxon>Actinomycetes</taxon>
        <taxon>Pseudonocardiales</taxon>
        <taxon>Pseudonocardiaceae</taxon>
        <taxon>Pseudonocardia</taxon>
    </lineage>
</organism>
<comment type="caution">
    <text evidence="2">The sequence shown here is derived from an EMBL/GenBank/DDBJ whole genome shotgun (WGS) entry which is preliminary data.</text>
</comment>
<reference evidence="3" key="1">
    <citation type="journal article" date="2019" name="Int. J. Syst. Evol. Microbiol.">
        <title>The Global Catalogue of Microorganisms (GCM) 10K type strain sequencing project: providing services to taxonomists for standard genome sequencing and annotation.</title>
        <authorList>
            <consortium name="The Broad Institute Genomics Platform"/>
            <consortium name="The Broad Institute Genome Sequencing Center for Infectious Disease"/>
            <person name="Wu L."/>
            <person name="Ma J."/>
        </authorList>
    </citation>
    <scope>NUCLEOTIDE SEQUENCE [LARGE SCALE GENOMIC DNA]</scope>
    <source>
        <strain evidence="3">JCM 17906</strain>
    </source>
</reference>
<dbReference type="EMBL" id="BAABGT010000038">
    <property type="protein sequence ID" value="GAA4547497.1"/>
    <property type="molecule type" value="Genomic_DNA"/>
</dbReference>
<evidence type="ECO:0000256" key="1">
    <source>
        <dbReference type="SAM" id="Phobius"/>
    </source>
</evidence>
<evidence type="ECO:0000313" key="2">
    <source>
        <dbReference type="EMBL" id="GAA4547497.1"/>
    </source>
</evidence>
<dbReference type="Pfam" id="PF25587">
    <property type="entry name" value="Rv2743c"/>
    <property type="match status" value="1"/>
</dbReference>
<sequence>MSLRARLADPWAAVIGAVAGGLTWAVIPAGGIGIAAGAGVAAVVYGAKVASDAVLNRSPEPDPLPQPLALPDPPRGSAARRLLDRAEEALRALDATVEGAAAGVTRDQIREVGDKAAGARSQIRRLAGRATAFDQACGQIPVERLTAERARLERARPKDPAVRAEQDSALVSVEGQLAAYERLTAARDAALARLHSTAVGLEGLRTRAVELLALAATTGDEPGELGGELTANLGAELDALRSALAEVDRLARG</sequence>
<feature type="transmembrane region" description="Helical" evidence="1">
    <location>
        <begin position="12"/>
        <end position="45"/>
    </location>
</feature>
<accession>A0ABP8RTM3</accession>
<proteinExistence type="predicted"/>
<gene>
    <name evidence="2" type="ORF">GCM10023175_31860</name>
</gene>
<name>A0ABP8RTM3_9PSEU</name>